<dbReference type="PATRIC" id="fig|883126.3.peg.2327"/>
<keyword evidence="3" id="KW-0489">Methyltransferase</keyword>
<dbReference type="Proteomes" id="UP000009874">
    <property type="component" value="Unassembled WGS sequence"/>
</dbReference>
<name>K9DH94_9BURK</name>
<dbReference type="HOGENOM" id="CLU_020255_0_0_4"/>
<accession>K9DH94</accession>
<gene>
    <name evidence="10" type="ORF">HMPREF9710_02298</name>
</gene>
<evidence type="ECO:0000256" key="6">
    <source>
        <dbReference type="ARBA" id="ARBA00022747"/>
    </source>
</evidence>
<dbReference type="GO" id="GO:0009307">
    <property type="term" value="P:DNA restriction-modification system"/>
    <property type="evidence" value="ECO:0007669"/>
    <property type="project" value="UniProtKB-KW"/>
</dbReference>
<dbReference type="InterPro" id="IPR003356">
    <property type="entry name" value="DNA_methylase_A-5"/>
</dbReference>
<feature type="domain" description="Type II methyltransferase M.Eco57I C-terminal" evidence="9">
    <location>
        <begin position="290"/>
        <end position="508"/>
    </location>
</feature>
<dbReference type="eggNOG" id="COG0827">
    <property type="taxonomic scope" value="Bacteria"/>
</dbReference>
<evidence type="ECO:0000256" key="7">
    <source>
        <dbReference type="ARBA" id="ARBA00047942"/>
    </source>
</evidence>
<keyword evidence="11" id="KW-1185">Reference proteome</keyword>
<protein>
    <recommendedName>
        <fullName evidence="2">site-specific DNA-methyltransferase (adenine-specific)</fullName>
        <ecNumber evidence="2">2.1.1.72</ecNumber>
    </recommendedName>
</protein>
<dbReference type="OrthoDB" id="32195at2"/>
<evidence type="ECO:0000256" key="5">
    <source>
        <dbReference type="ARBA" id="ARBA00022691"/>
    </source>
</evidence>
<dbReference type="AlphaFoldDB" id="K9DH94"/>
<feature type="domain" description="DNA methylase adenine-specific" evidence="8">
    <location>
        <begin position="40"/>
        <end position="268"/>
    </location>
</feature>
<evidence type="ECO:0000313" key="11">
    <source>
        <dbReference type="Proteomes" id="UP000009874"/>
    </source>
</evidence>
<keyword evidence="6" id="KW-0680">Restriction system</keyword>
<dbReference type="InterPro" id="IPR002052">
    <property type="entry name" value="DNA_methylase_N6_adenine_CS"/>
</dbReference>
<comment type="caution">
    <text evidence="10">The sequence shown here is derived from an EMBL/GenBank/DDBJ whole genome shotgun (WGS) entry which is preliminary data.</text>
</comment>
<dbReference type="PANTHER" id="PTHR33841">
    <property type="entry name" value="DNA METHYLTRANSFERASE YEEA-RELATED"/>
    <property type="match status" value="1"/>
</dbReference>
<dbReference type="PANTHER" id="PTHR33841:SF5">
    <property type="entry name" value="DNA METHYLASE (MODIFICATION METHYLASE) (METHYLTRANSFERASE)-RELATED"/>
    <property type="match status" value="1"/>
</dbReference>
<dbReference type="PRINTS" id="PR00507">
    <property type="entry name" value="N12N6MTFRASE"/>
</dbReference>
<reference evidence="10 11" key="1">
    <citation type="submission" date="2012-09" db="EMBL/GenBank/DDBJ databases">
        <title>The Genome Sequence of Massilia timonae CCUG 45783.</title>
        <authorList>
            <consortium name="The Broad Institute Genome Sequencing Platform"/>
            <person name="Earl A."/>
            <person name="Ward D."/>
            <person name="Feldgarden M."/>
            <person name="Gevers D."/>
            <person name="Huys G."/>
            <person name="Walker B."/>
            <person name="Young S.K."/>
            <person name="Zeng Q."/>
            <person name="Gargeya S."/>
            <person name="Fitzgerald M."/>
            <person name="Haas B."/>
            <person name="Abouelleil A."/>
            <person name="Alvarado L."/>
            <person name="Arachchi H.M."/>
            <person name="Berlin A.M."/>
            <person name="Chapman S.B."/>
            <person name="Goldberg J."/>
            <person name="Griggs A."/>
            <person name="Gujja S."/>
            <person name="Hansen M."/>
            <person name="Howarth C."/>
            <person name="Imamovic A."/>
            <person name="Larimer J."/>
            <person name="McCowen C."/>
            <person name="Montmayeur A."/>
            <person name="Murphy C."/>
            <person name="Neiman D."/>
            <person name="Pearson M."/>
            <person name="Priest M."/>
            <person name="Roberts A."/>
            <person name="Saif S."/>
            <person name="Shea T."/>
            <person name="Sisk P."/>
            <person name="Sykes S."/>
            <person name="Wortman J."/>
            <person name="Nusbaum C."/>
            <person name="Birren B."/>
        </authorList>
    </citation>
    <scope>NUCLEOTIDE SEQUENCE [LARGE SCALE GENOMIC DNA]</scope>
    <source>
        <strain evidence="10 11">CCUG 45783</strain>
    </source>
</reference>
<evidence type="ECO:0000256" key="3">
    <source>
        <dbReference type="ARBA" id="ARBA00022603"/>
    </source>
</evidence>
<keyword evidence="4" id="KW-0808">Transferase</keyword>
<evidence type="ECO:0000259" key="9">
    <source>
        <dbReference type="Pfam" id="PF22837"/>
    </source>
</evidence>
<dbReference type="GO" id="GO:0009007">
    <property type="term" value="F:site-specific DNA-methyltransferase (adenine-specific) activity"/>
    <property type="evidence" value="ECO:0007669"/>
    <property type="project" value="UniProtKB-EC"/>
</dbReference>
<evidence type="ECO:0000259" key="8">
    <source>
        <dbReference type="Pfam" id="PF02384"/>
    </source>
</evidence>
<dbReference type="CDD" id="cd02440">
    <property type="entry name" value="AdoMet_MTases"/>
    <property type="match status" value="1"/>
</dbReference>
<evidence type="ECO:0000256" key="2">
    <source>
        <dbReference type="ARBA" id="ARBA00011900"/>
    </source>
</evidence>
<comment type="similarity">
    <text evidence="1">Belongs to the N(4)/N(6)-methyltransferase family.</text>
</comment>
<evidence type="ECO:0000256" key="1">
    <source>
        <dbReference type="ARBA" id="ARBA00006594"/>
    </source>
</evidence>
<evidence type="ECO:0000256" key="4">
    <source>
        <dbReference type="ARBA" id="ARBA00022679"/>
    </source>
</evidence>
<proteinExistence type="inferred from homology"/>
<organism evidence="10 11">
    <name type="scientific">Massilia timonae CCUG 45783</name>
    <dbReference type="NCBI Taxonomy" id="883126"/>
    <lineage>
        <taxon>Bacteria</taxon>
        <taxon>Pseudomonadati</taxon>
        <taxon>Pseudomonadota</taxon>
        <taxon>Betaproteobacteria</taxon>
        <taxon>Burkholderiales</taxon>
        <taxon>Oxalobacteraceae</taxon>
        <taxon>Telluria group</taxon>
        <taxon>Massilia</taxon>
    </lineage>
</organism>
<dbReference type="Pfam" id="PF02384">
    <property type="entry name" value="N6_Mtase"/>
    <property type="match status" value="1"/>
</dbReference>
<dbReference type="RefSeq" id="WP_005666533.1">
    <property type="nucleotide sequence ID" value="NZ_JH992923.1"/>
</dbReference>
<sequence length="562" mass="63610">MARAGEKKVRLANVAEFKHLEIQWDPKNNLTPEKSYIEHTGEERRQHFGQFFTPGPIAVMMADWVASVNPKNILEPSVGTGVLLRAVGEFVIESKVTCVDIDLSPMQLARKSAPAHLSCNFLHADFLLLNMREKFDGILANPPYLRHHDISYEKNIYEEIGFRNNISISKACNLYILFLFEICRLLSEGGRAAVLVPADWMSSNAARCFREYLIDRRIVKEILYLDEHGHHIDGAITTSVVLLFDNNKVADEEFVVKHYSDQIELIEARTVLWKDLETAPKWNSILLGRSSKKNDSLINLSTIAKTKRGLATGANEFFHLTDGEVSKARISHSNLLPCIGNAKDVLGVIFSDQDLKDLAAFGARTKLVNFSGDISPAEEEYIEEGERKGFHKRFLLARRRPWYKNEQRAPAPIWAASFGRGQVRFIWNRSSAVNLTTYHCIYPDNLTDVQLAAMVCLLNSSPIQQRFVDHLRVLGGGLLKFQPNDLLSIEIPDIRILSDAEISTLNSYLVRLDLEMRLQRQTNCAEIEVMADLSQYVENLIAVKFEGGEIGITSRVHVQRCT</sequence>
<dbReference type="GO" id="GO:0032259">
    <property type="term" value="P:methylation"/>
    <property type="evidence" value="ECO:0007669"/>
    <property type="project" value="UniProtKB-KW"/>
</dbReference>
<dbReference type="InterPro" id="IPR029063">
    <property type="entry name" value="SAM-dependent_MTases_sf"/>
</dbReference>
<keyword evidence="5" id="KW-0949">S-adenosyl-L-methionine</keyword>
<dbReference type="InterPro" id="IPR050953">
    <property type="entry name" value="N4_N6_ade-DNA_methylase"/>
</dbReference>
<dbReference type="GO" id="GO:0008170">
    <property type="term" value="F:N-methyltransferase activity"/>
    <property type="evidence" value="ECO:0007669"/>
    <property type="project" value="InterPro"/>
</dbReference>
<dbReference type="Gene3D" id="3.40.50.150">
    <property type="entry name" value="Vaccinia Virus protein VP39"/>
    <property type="match status" value="1"/>
</dbReference>
<dbReference type="SUPFAM" id="SSF53335">
    <property type="entry name" value="S-adenosyl-L-methionine-dependent methyltransferases"/>
    <property type="match status" value="1"/>
</dbReference>
<dbReference type="EMBL" id="AGZI01000026">
    <property type="protein sequence ID" value="EKU82671.1"/>
    <property type="molecule type" value="Genomic_DNA"/>
</dbReference>
<comment type="catalytic activity">
    <reaction evidence="7">
        <text>a 2'-deoxyadenosine in DNA + S-adenosyl-L-methionine = an N(6)-methyl-2'-deoxyadenosine in DNA + S-adenosyl-L-homocysteine + H(+)</text>
        <dbReference type="Rhea" id="RHEA:15197"/>
        <dbReference type="Rhea" id="RHEA-COMP:12418"/>
        <dbReference type="Rhea" id="RHEA-COMP:12419"/>
        <dbReference type="ChEBI" id="CHEBI:15378"/>
        <dbReference type="ChEBI" id="CHEBI:57856"/>
        <dbReference type="ChEBI" id="CHEBI:59789"/>
        <dbReference type="ChEBI" id="CHEBI:90615"/>
        <dbReference type="ChEBI" id="CHEBI:90616"/>
        <dbReference type="EC" id="2.1.1.72"/>
    </reaction>
</comment>
<dbReference type="Pfam" id="PF22837">
    <property type="entry name" value="M_Eco57I_C"/>
    <property type="match status" value="1"/>
</dbReference>
<evidence type="ECO:0000313" key="10">
    <source>
        <dbReference type="EMBL" id="EKU82671.1"/>
    </source>
</evidence>
<dbReference type="EC" id="2.1.1.72" evidence="2"/>
<dbReference type="InterPro" id="IPR054520">
    <property type="entry name" value="M_Eco57I_C"/>
</dbReference>
<dbReference type="PROSITE" id="PS00092">
    <property type="entry name" value="N6_MTASE"/>
    <property type="match status" value="1"/>
</dbReference>
<dbReference type="GO" id="GO:0003677">
    <property type="term" value="F:DNA binding"/>
    <property type="evidence" value="ECO:0007669"/>
    <property type="project" value="InterPro"/>
</dbReference>